<dbReference type="EMBL" id="KV417740">
    <property type="protein sequence ID" value="KZP07767.1"/>
    <property type="molecule type" value="Genomic_DNA"/>
</dbReference>
<evidence type="ECO:0000313" key="2">
    <source>
        <dbReference type="EMBL" id="KZP07767.1"/>
    </source>
</evidence>
<gene>
    <name evidence="2" type="ORF">FIBSPDRAFT_875110</name>
</gene>
<feature type="coiled-coil region" evidence="1">
    <location>
        <begin position="38"/>
        <end position="89"/>
    </location>
</feature>
<proteinExistence type="predicted"/>
<accession>A0A165WNN7</accession>
<evidence type="ECO:0000256" key="1">
    <source>
        <dbReference type="SAM" id="Coils"/>
    </source>
</evidence>
<sequence>MPCQCCRVYLAPLHAAVDHDIVISAANQFPYGNVIVQLFEKESALQSLEREIEEAKKCPPSTHTNLGAMQDVERRRDTLTKALEENRQVCADIVDKRAALTMVIALQTPEISLRNW</sequence>
<keyword evidence="1" id="KW-0175">Coiled coil</keyword>
<dbReference type="AlphaFoldDB" id="A0A165WNN7"/>
<reference evidence="2" key="1">
    <citation type="journal article" date="2016" name="Mol. Biol. Evol.">
        <title>Comparative Genomics of Early-Diverging Mushroom-Forming Fungi Provides Insights into the Origins of Lignocellulose Decay Capabilities.</title>
        <authorList>
            <person name="Nagy L.G."/>
            <person name="Riley R."/>
            <person name="Tritt A."/>
            <person name="Adam C."/>
            <person name="Daum C."/>
            <person name="Floudas D."/>
            <person name="Sun H."/>
            <person name="Yadav J.S."/>
            <person name="Pangilinan J."/>
            <person name="Larsson K.H."/>
            <person name="Matsuura K."/>
            <person name="Barry K."/>
            <person name="Labutti K."/>
            <person name="Kuo R."/>
            <person name="Ohm R.A."/>
            <person name="Bhattacharya S.S."/>
            <person name="Shirouzu T."/>
            <person name="Yoshinaga Y."/>
            <person name="Martin F.M."/>
            <person name="Grigoriev I.V."/>
            <person name="Hibbett D.S."/>
        </authorList>
    </citation>
    <scope>NUCLEOTIDE SEQUENCE [LARGE SCALE GENOMIC DNA]</scope>
    <source>
        <strain evidence="2">CBS 109695</strain>
    </source>
</reference>
<name>A0A165WNN7_9AGAM</name>
<protein>
    <submittedName>
        <fullName evidence="2">Uncharacterized protein</fullName>
    </submittedName>
</protein>
<organism evidence="2">
    <name type="scientific">Athelia psychrophila</name>
    <dbReference type="NCBI Taxonomy" id="1759441"/>
    <lineage>
        <taxon>Eukaryota</taxon>
        <taxon>Fungi</taxon>
        <taxon>Dikarya</taxon>
        <taxon>Basidiomycota</taxon>
        <taxon>Agaricomycotina</taxon>
        <taxon>Agaricomycetes</taxon>
        <taxon>Agaricomycetidae</taxon>
        <taxon>Atheliales</taxon>
        <taxon>Atheliaceae</taxon>
        <taxon>Athelia</taxon>
    </lineage>
</organism>